<reference evidence="1" key="1">
    <citation type="submission" date="2020-05" db="EMBL/GenBank/DDBJ databases">
        <authorList>
            <person name="Chiriac C."/>
            <person name="Salcher M."/>
            <person name="Ghai R."/>
            <person name="Kavagutti S V."/>
        </authorList>
    </citation>
    <scope>NUCLEOTIDE SEQUENCE</scope>
</reference>
<dbReference type="EMBL" id="LR797479">
    <property type="protein sequence ID" value="CAB4219413.1"/>
    <property type="molecule type" value="Genomic_DNA"/>
</dbReference>
<evidence type="ECO:0000313" key="1">
    <source>
        <dbReference type="EMBL" id="CAB4219413.1"/>
    </source>
</evidence>
<proteinExistence type="predicted"/>
<sequence>MTALDLFRRLAARVEPLDHIQSEQLLAICTLPDIVARLETMSDQLGGMLAADALDKCEMRGLQMALLGAADDVRENHADAAGARRVAGLQDRARRLFGCRP</sequence>
<organism evidence="1">
    <name type="scientific">uncultured Caudovirales phage</name>
    <dbReference type="NCBI Taxonomy" id="2100421"/>
    <lineage>
        <taxon>Viruses</taxon>
        <taxon>Duplodnaviria</taxon>
        <taxon>Heunggongvirae</taxon>
        <taxon>Uroviricota</taxon>
        <taxon>Caudoviricetes</taxon>
        <taxon>Peduoviridae</taxon>
        <taxon>Maltschvirus</taxon>
        <taxon>Maltschvirus maltsch</taxon>
    </lineage>
</organism>
<accession>A0A6J5SVA4</accession>
<protein>
    <submittedName>
        <fullName evidence="1">Uncharacterized protein</fullName>
    </submittedName>
</protein>
<name>A0A6J5SVA4_9CAUD</name>
<gene>
    <name evidence="1" type="ORF">UFOVP1619_14</name>
</gene>